<sequence length="91" mass="9754">MAGGGFVDGGNLKRAHLYEYKITGYFIFACIVAALGGSLFGYDLGVSGQSSDEHSSAIGRVCRVEFMALVGFCCCQEHRDSAIQGHLFPEI</sequence>
<dbReference type="AlphaFoldDB" id="A0AAN7LFI3"/>
<dbReference type="EMBL" id="JAXQNO010000014">
    <property type="protein sequence ID" value="KAK4784350.1"/>
    <property type="molecule type" value="Genomic_DNA"/>
</dbReference>
<keyword evidence="3" id="KW-1185">Reference proteome</keyword>
<keyword evidence="1" id="KW-0472">Membrane</keyword>
<accession>A0AAN7LFI3</accession>
<evidence type="ECO:0000256" key="1">
    <source>
        <dbReference type="SAM" id="Phobius"/>
    </source>
</evidence>
<evidence type="ECO:0000313" key="3">
    <source>
        <dbReference type="Proteomes" id="UP001346149"/>
    </source>
</evidence>
<gene>
    <name evidence="2" type="ORF">SAY86_018718</name>
</gene>
<proteinExistence type="predicted"/>
<name>A0AAN7LFI3_TRANT</name>
<protein>
    <submittedName>
        <fullName evidence="2">Uncharacterized protein</fullName>
    </submittedName>
</protein>
<keyword evidence="1" id="KW-0812">Transmembrane</keyword>
<comment type="caution">
    <text evidence="2">The sequence shown here is derived from an EMBL/GenBank/DDBJ whole genome shotgun (WGS) entry which is preliminary data.</text>
</comment>
<evidence type="ECO:0000313" key="2">
    <source>
        <dbReference type="EMBL" id="KAK4784350.1"/>
    </source>
</evidence>
<reference evidence="2 3" key="1">
    <citation type="journal article" date="2023" name="Hortic Res">
        <title>Pangenome of water caltrop reveals structural variations and asymmetric subgenome divergence after allopolyploidization.</title>
        <authorList>
            <person name="Zhang X."/>
            <person name="Chen Y."/>
            <person name="Wang L."/>
            <person name="Yuan Y."/>
            <person name="Fang M."/>
            <person name="Shi L."/>
            <person name="Lu R."/>
            <person name="Comes H.P."/>
            <person name="Ma Y."/>
            <person name="Chen Y."/>
            <person name="Huang G."/>
            <person name="Zhou Y."/>
            <person name="Zheng Z."/>
            <person name="Qiu Y."/>
        </authorList>
    </citation>
    <scope>NUCLEOTIDE SEQUENCE [LARGE SCALE GENOMIC DNA]</scope>
    <source>
        <strain evidence="2">F231</strain>
    </source>
</reference>
<organism evidence="2 3">
    <name type="scientific">Trapa natans</name>
    <name type="common">Water chestnut</name>
    <dbReference type="NCBI Taxonomy" id="22666"/>
    <lineage>
        <taxon>Eukaryota</taxon>
        <taxon>Viridiplantae</taxon>
        <taxon>Streptophyta</taxon>
        <taxon>Embryophyta</taxon>
        <taxon>Tracheophyta</taxon>
        <taxon>Spermatophyta</taxon>
        <taxon>Magnoliopsida</taxon>
        <taxon>eudicotyledons</taxon>
        <taxon>Gunneridae</taxon>
        <taxon>Pentapetalae</taxon>
        <taxon>rosids</taxon>
        <taxon>malvids</taxon>
        <taxon>Myrtales</taxon>
        <taxon>Lythraceae</taxon>
        <taxon>Trapa</taxon>
    </lineage>
</organism>
<feature type="transmembrane region" description="Helical" evidence="1">
    <location>
        <begin position="22"/>
        <end position="42"/>
    </location>
</feature>
<dbReference type="Proteomes" id="UP001346149">
    <property type="component" value="Unassembled WGS sequence"/>
</dbReference>
<keyword evidence="1" id="KW-1133">Transmembrane helix</keyword>